<protein>
    <recommendedName>
        <fullName evidence="12">Valine--tRNA ligase</fullName>
        <ecNumber evidence="12">6.1.1.9</ecNumber>
    </recommendedName>
    <alternativeName>
        <fullName evidence="12">Valyl-tRNA synthetase</fullName>
        <shortName evidence="12">ValRS</shortName>
    </alternativeName>
</protein>
<dbReference type="Proteomes" id="UP000325286">
    <property type="component" value="Chromosome"/>
</dbReference>
<dbReference type="InterPro" id="IPR037118">
    <property type="entry name" value="Val-tRNA_synth_C_sf"/>
</dbReference>
<feature type="domain" description="Valyl-tRNA synthetase tRNA-binding arm" evidence="15">
    <location>
        <begin position="962"/>
        <end position="1024"/>
    </location>
</feature>
<dbReference type="Gene3D" id="1.10.730.10">
    <property type="entry name" value="Isoleucyl-tRNA Synthetase, Domain 1"/>
    <property type="match status" value="1"/>
</dbReference>
<evidence type="ECO:0000256" key="10">
    <source>
        <dbReference type="ARBA" id="ARBA00047552"/>
    </source>
</evidence>
<dbReference type="AlphaFoldDB" id="A0A5B9QXW5"/>
<dbReference type="GO" id="GO:0004832">
    <property type="term" value="F:valine-tRNA ligase activity"/>
    <property type="evidence" value="ECO:0007669"/>
    <property type="project" value="UniProtKB-UniRule"/>
</dbReference>
<name>A0A5B9QXW5_9BACT</name>
<dbReference type="InterPro" id="IPR019499">
    <property type="entry name" value="Val-tRNA_synth_tRNA-bd"/>
</dbReference>
<dbReference type="SUPFAM" id="SSF46589">
    <property type="entry name" value="tRNA-binding arm"/>
    <property type="match status" value="1"/>
</dbReference>
<evidence type="ECO:0000256" key="6">
    <source>
        <dbReference type="ARBA" id="ARBA00022840"/>
    </source>
</evidence>
<evidence type="ECO:0000259" key="14">
    <source>
        <dbReference type="Pfam" id="PF08264"/>
    </source>
</evidence>
<dbReference type="InterPro" id="IPR010978">
    <property type="entry name" value="tRNA-bd_arm"/>
</dbReference>
<dbReference type="GO" id="GO:0005524">
    <property type="term" value="F:ATP binding"/>
    <property type="evidence" value="ECO:0007669"/>
    <property type="project" value="UniProtKB-UniRule"/>
</dbReference>
<dbReference type="GO" id="GO:0002161">
    <property type="term" value="F:aminoacyl-tRNA deacylase activity"/>
    <property type="evidence" value="ECO:0007669"/>
    <property type="project" value="InterPro"/>
</dbReference>
<comment type="function">
    <text evidence="12">Catalyzes the attachment of valine to tRNA(Val). As ValRS can inadvertently accommodate and process structurally similar amino acids such as threonine, to avoid such errors, it has a 'posttransfer' editing activity that hydrolyzes mischarged Thr-tRNA(Val) in a tRNA-dependent manner.</text>
</comment>
<organism evidence="16 17">
    <name type="scientific">Roseimaritima ulvae</name>
    <dbReference type="NCBI Taxonomy" id="980254"/>
    <lineage>
        <taxon>Bacteria</taxon>
        <taxon>Pseudomonadati</taxon>
        <taxon>Planctomycetota</taxon>
        <taxon>Planctomycetia</taxon>
        <taxon>Pirellulales</taxon>
        <taxon>Pirellulaceae</taxon>
        <taxon>Roseimaritima</taxon>
    </lineage>
</organism>
<dbReference type="SUPFAM" id="SSF52374">
    <property type="entry name" value="Nucleotidylyl transferase"/>
    <property type="match status" value="1"/>
</dbReference>
<dbReference type="CDD" id="cd00817">
    <property type="entry name" value="ValRS_core"/>
    <property type="match status" value="1"/>
</dbReference>
<gene>
    <name evidence="12 16" type="primary">valS</name>
    <name evidence="16" type="ORF">UC8_39640</name>
</gene>
<keyword evidence="9 12" id="KW-0030">Aminoacyl-tRNA synthetase</keyword>
<dbReference type="InterPro" id="IPR002300">
    <property type="entry name" value="aa-tRNA-synth_Ia"/>
</dbReference>
<accession>A0A5B9QXW5</accession>
<comment type="subcellular location">
    <subcellularLocation>
        <location evidence="1 12">Cytoplasm</location>
    </subcellularLocation>
</comment>
<evidence type="ECO:0000256" key="8">
    <source>
        <dbReference type="ARBA" id="ARBA00023054"/>
    </source>
</evidence>
<dbReference type="InterPro" id="IPR009008">
    <property type="entry name" value="Val/Leu/Ile-tRNA-synth_edit"/>
</dbReference>
<dbReference type="InterPro" id="IPR002303">
    <property type="entry name" value="Valyl-tRNA_ligase"/>
</dbReference>
<dbReference type="Gene3D" id="3.40.50.620">
    <property type="entry name" value="HUPs"/>
    <property type="match status" value="2"/>
</dbReference>
<dbReference type="SUPFAM" id="SSF47323">
    <property type="entry name" value="Anticodon-binding domain of a subclass of class I aminoacyl-tRNA synthetases"/>
    <property type="match status" value="1"/>
</dbReference>
<dbReference type="PRINTS" id="PR00986">
    <property type="entry name" value="TRNASYNTHVAL"/>
</dbReference>
<dbReference type="KEGG" id="rul:UC8_39640"/>
<keyword evidence="17" id="KW-1185">Reference proteome</keyword>
<evidence type="ECO:0000256" key="1">
    <source>
        <dbReference type="ARBA" id="ARBA00004496"/>
    </source>
</evidence>
<dbReference type="EC" id="6.1.1.9" evidence="12"/>
<comment type="subunit">
    <text evidence="2 12">Monomer.</text>
</comment>
<dbReference type="Gene3D" id="3.90.740.10">
    <property type="entry name" value="Valyl/Leucyl/Isoleucyl-tRNA synthetase, editing domain"/>
    <property type="match status" value="1"/>
</dbReference>
<dbReference type="PANTHER" id="PTHR11946:SF93">
    <property type="entry name" value="VALINE--TRNA LIGASE, CHLOROPLASTIC_MITOCHONDRIAL 2"/>
    <property type="match status" value="1"/>
</dbReference>
<feature type="domain" description="Aminoacyl-tRNA synthetase class Ia" evidence="13">
    <location>
        <begin position="25"/>
        <end position="651"/>
    </location>
</feature>
<dbReference type="FunFam" id="3.40.50.620:FF:000032">
    <property type="entry name" value="Valine--tRNA ligase"/>
    <property type="match status" value="1"/>
</dbReference>
<dbReference type="PROSITE" id="PS00178">
    <property type="entry name" value="AA_TRNA_LIGASE_I"/>
    <property type="match status" value="1"/>
</dbReference>
<evidence type="ECO:0000256" key="5">
    <source>
        <dbReference type="ARBA" id="ARBA00022741"/>
    </source>
</evidence>
<comment type="catalytic activity">
    <reaction evidence="10 12">
        <text>tRNA(Val) + L-valine + ATP = L-valyl-tRNA(Val) + AMP + diphosphate</text>
        <dbReference type="Rhea" id="RHEA:10704"/>
        <dbReference type="Rhea" id="RHEA-COMP:9672"/>
        <dbReference type="Rhea" id="RHEA-COMP:9708"/>
        <dbReference type="ChEBI" id="CHEBI:30616"/>
        <dbReference type="ChEBI" id="CHEBI:33019"/>
        <dbReference type="ChEBI" id="CHEBI:57762"/>
        <dbReference type="ChEBI" id="CHEBI:78442"/>
        <dbReference type="ChEBI" id="CHEBI:78537"/>
        <dbReference type="ChEBI" id="CHEBI:456215"/>
        <dbReference type="EC" id="6.1.1.9"/>
    </reaction>
</comment>
<dbReference type="RefSeq" id="WP_148080414.1">
    <property type="nucleotide sequence ID" value="NZ_CP042914.1"/>
</dbReference>
<dbReference type="InterPro" id="IPR001412">
    <property type="entry name" value="aa-tRNA-synth_I_CS"/>
</dbReference>
<dbReference type="Pfam" id="PF08264">
    <property type="entry name" value="Anticodon_1"/>
    <property type="match status" value="1"/>
</dbReference>
<feature type="coiled-coil region" evidence="12">
    <location>
        <begin position="960"/>
        <end position="1029"/>
    </location>
</feature>
<dbReference type="InterPro" id="IPR009080">
    <property type="entry name" value="tRNAsynth_Ia_anticodon-bd"/>
</dbReference>
<evidence type="ECO:0000256" key="12">
    <source>
        <dbReference type="HAMAP-Rule" id="MF_02004"/>
    </source>
</evidence>
<dbReference type="HAMAP" id="MF_02004">
    <property type="entry name" value="Val_tRNA_synth_type1"/>
    <property type="match status" value="1"/>
</dbReference>
<comment type="similarity">
    <text evidence="11 12">Belongs to the class-I aminoacyl-tRNA synthetase family. ValS type 1 subfamily.</text>
</comment>
<dbReference type="FunFam" id="1.10.287.380:FF:000001">
    <property type="entry name" value="Valine--tRNA ligase"/>
    <property type="match status" value="1"/>
</dbReference>
<evidence type="ECO:0000256" key="4">
    <source>
        <dbReference type="ARBA" id="ARBA00022598"/>
    </source>
</evidence>
<keyword evidence="5 12" id="KW-0547">Nucleotide-binding</keyword>
<evidence type="ECO:0000259" key="15">
    <source>
        <dbReference type="Pfam" id="PF10458"/>
    </source>
</evidence>
<dbReference type="InterPro" id="IPR013155">
    <property type="entry name" value="M/V/L/I-tRNA-synth_anticd-bd"/>
</dbReference>
<keyword evidence="3 12" id="KW-0963">Cytoplasm</keyword>
<dbReference type="Pfam" id="PF00133">
    <property type="entry name" value="tRNA-synt_1"/>
    <property type="match status" value="1"/>
</dbReference>
<evidence type="ECO:0000256" key="7">
    <source>
        <dbReference type="ARBA" id="ARBA00022917"/>
    </source>
</evidence>
<sequence length="1029" mass="117242">MTATPKTAALEIPNRFDHAAACPRLYEAWEQAECFNADVNSDRKPYTIVIPPPNVTGALHLGHGLNNTLQDILIRMHRMRGFEALWMPGTDHAGIATQAVVERRLKEDENQTRHDLGREALVQRIWQWKDQYEARILGQLKRMGCSCDWRRTRFTLDDRCATAVRATFFDLFSQQLIYRGKRLVNWDTFLQTAVSDDEVFNETVKGHFWHFKYKVIDPQPGEPTEVEIATTRPETMLGDTAVAVHPDPAGALDAVQRDLQQRLSDASAKERPALQAQLDEVARRRETMLPELLQLSRMAAEGRMLMLPLMDRPIPLVADQWAKPELGSGCVKITPAHDPNDYEVGQRCNLPMINILNPDGTLCETAGKYEGLTIKQARKAVVADLDALGLLGDIEDRDIELPHSDRSKTAIEPYLADQWFVKMDTLAQSAMDAVTDHRVSISPQRYEKGYLDWLSEKRDWPVSRQLWWGHRIPIWTISGLSPEDLEAKQQSLAALGDPQQLSFRSDADHLFVCLRNEDAELEKQLADLGFEQDPDVLDTWFSSALWPHSTLGWPTTTPELEYFYPTSTLITSRDIISLWVARMVLMGLNNLGEVPFRQVYIHPTILDGNGERMSKSKGNGVDPLDVIDKFGPDAMRFGLARLATETQDVRLPVQYECPHCEKLIDQTKKNRSLPKLDCPACSQAFSTQWAESEADRALPRAAVVSERFENSRNFVNKLWNASRFAMLNLEDYQHQSFTLDQLNVEDRWLLSRLATVTAEVSEALETFQFAEAARTLYDFAWDDFCSFYVEIAKPRLNDPSERIKVQNMLAHGLDSLLRLLHPIMPFVTEEIWHHLNQLAPQRGTQDDPQTSKFIMHAAWPEASEAHRDAKIEQQFARFQAVLGAIREIRSRQNIPPKETVPFAVRCDEETQALLEPMKDYFAALAKADAIGFGQVQPFETGVQVAIAHFDIDVYLDLEKFIDVEAELQRLTKLQERLEKQIGGKRGKLSNESFVDRAPAAIVEQERNSLAELEQQLTEVLRMIETLRNK</sequence>
<evidence type="ECO:0000256" key="11">
    <source>
        <dbReference type="ARBA" id="ARBA00060830"/>
    </source>
</evidence>
<dbReference type="EMBL" id="CP042914">
    <property type="protein sequence ID" value="QEG41936.1"/>
    <property type="molecule type" value="Genomic_DNA"/>
</dbReference>
<dbReference type="Pfam" id="PF10458">
    <property type="entry name" value="Val_tRNA-synt_C"/>
    <property type="match status" value="1"/>
</dbReference>
<evidence type="ECO:0000256" key="9">
    <source>
        <dbReference type="ARBA" id="ARBA00023146"/>
    </source>
</evidence>
<evidence type="ECO:0000313" key="16">
    <source>
        <dbReference type="EMBL" id="QEG41936.1"/>
    </source>
</evidence>
<feature type="binding site" evidence="12">
    <location>
        <position position="615"/>
    </location>
    <ligand>
        <name>ATP</name>
        <dbReference type="ChEBI" id="CHEBI:30616"/>
    </ligand>
</feature>
<evidence type="ECO:0000259" key="13">
    <source>
        <dbReference type="Pfam" id="PF00133"/>
    </source>
</evidence>
<comment type="caution">
    <text evidence="12">Lacks conserved residue(s) required for the propagation of feature annotation.</text>
</comment>
<dbReference type="GO" id="GO:0006438">
    <property type="term" value="P:valyl-tRNA aminoacylation"/>
    <property type="evidence" value="ECO:0007669"/>
    <property type="project" value="UniProtKB-UniRule"/>
</dbReference>
<dbReference type="InterPro" id="IPR014729">
    <property type="entry name" value="Rossmann-like_a/b/a_fold"/>
</dbReference>
<reference evidence="16 17" key="1">
    <citation type="submission" date="2019-08" db="EMBL/GenBank/DDBJ databases">
        <title>Deep-cultivation of Planctomycetes and their phenomic and genomic characterization uncovers novel biology.</title>
        <authorList>
            <person name="Wiegand S."/>
            <person name="Jogler M."/>
            <person name="Boedeker C."/>
            <person name="Pinto D."/>
            <person name="Vollmers J."/>
            <person name="Rivas-Marin E."/>
            <person name="Kohn T."/>
            <person name="Peeters S.H."/>
            <person name="Heuer A."/>
            <person name="Rast P."/>
            <person name="Oberbeckmann S."/>
            <person name="Bunk B."/>
            <person name="Jeske O."/>
            <person name="Meyerdierks A."/>
            <person name="Storesund J.E."/>
            <person name="Kallscheuer N."/>
            <person name="Luecker S."/>
            <person name="Lage O.M."/>
            <person name="Pohl T."/>
            <person name="Merkel B.J."/>
            <person name="Hornburger P."/>
            <person name="Mueller R.-W."/>
            <person name="Bruemmer F."/>
            <person name="Labrenz M."/>
            <person name="Spormann A.M."/>
            <person name="Op den Camp H."/>
            <person name="Overmann J."/>
            <person name="Amann R."/>
            <person name="Jetten M.S.M."/>
            <person name="Mascher T."/>
            <person name="Medema M.H."/>
            <person name="Devos D.P."/>
            <person name="Kaster A.-K."/>
            <person name="Ovreas L."/>
            <person name="Rohde M."/>
            <person name="Galperin M.Y."/>
            <person name="Jogler C."/>
        </authorList>
    </citation>
    <scope>NUCLEOTIDE SEQUENCE [LARGE SCALE GENOMIC DNA]</scope>
    <source>
        <strain evidence="16 17">UC8</strain>
    </source>
</reference>
<comment type="domain">
    <text evidence="12">ValRS has two distinct active sites: one for aminoacylation and one for editing. The misactivated threonine is translocated from the active site to the editing site.</text>
</comment>
<feature type="domain" description="Methionyl/Valyl/Leucyl/Isoleucyl-tRNA synthetase anticodon-binding" evidence="14">
    <location>
        <begin position="746"/>
        <end position="900"/>
    </location>
</feature>
<dbReference type="OrthoDB" id="9810365at2"/>
<dbReference type="GO" id="GO:0005829">
    <property type="term" value="C:cytosol"/>
    <property type="evidence" value="ECO:0007669"/>
    <property type="project" value="TreeGrafter"/>
</dbReference>
<dbReference type="CDD" id="cd07962">
    <property type="entry name" value="Anticodon_Ia_Val"/>
    <property type="match status" value="1"/>
</dbReference>
<keyword evidence="8 12" id="KW-0175">Coiled coil</keyword>
<dbReference type="SUPFAM" id="SSF50677">
    <property type="entry name" value="ValRS/IleRS/LeuRS editing domain"/>
    <property type="match status" value="1"/>
</dbReference>
<proteinExistence type="inferred from homology"/>
<evidence type="ECO:0000256" key="2">
    <source>
        <dbReference type="ARBA" id="ARBA00011245"/>
    </source>
</evidence>
<comment type="domain">
    <text evidence="12">The C-terminal coiled-coil domain is crucial for aminoacylation activity.</text>
</comment>
<keyword evidence="6 12" id="KW-0067">ATP-binding</keyword>
<dbReference type="InterPro" id="IPR033705">
    <property type="entry name" value="Anticodon_Ia_Val"/>
</dbReference>
<dbReference type="PANTHER" id="PTHR11946">
    <property type="entry name" value="VALYL-TRNA SYNTHETASES"/>
    <property type="match status" value="1"/>
</dbReference>
<feature type="short sequence motif" description="'HIGH' region" evidence="12">
    <location>
        <begin position="53"/>
        <end position="63"/>
    </location>
</feature>
<evidence type="ECO:0000313" key="17">
    <source>
        <dbReference type="Proteomes" id="UP000325286"/>
    </source>
</evidence>
<dbReference type="Gene3D" id="1.10.287.380">
    <property type="entry name" value="Valyl-tRNA synthetase, C-terminal domain"/>
    <property type="match status" value="1"/>
</dbReference>
<keyword evidence="4 12" id="KW-0436">Ligase</keyword>
<keyword evidence="7 12" id="KW-0648">Protein biosynthesis</keyword>
<evidence type="ECO:0000256" key="3">
    <source>
        <dbReference type="ARBA" id="ARBA00022490"/>
    </source>
</evidence>